<dbReference type="InterPro" id="IPR037682">
    <property type="entry name" value="TonB_C"/>
</dbReference>
<feature type="compositionally biased region" description="Pro residues" evidence="1">
    <location>
        <begin position="106"/>
        <end position="117"/>
    </location>
</feature>
<evidence type="ECO:0000313" key="3">
    <source>
        <dbReference type="EMBL" id="SAL35160.1"/>
    </source>
</evidence>
<reference evidence="3 4" key="1">
    <citation type="submission" date="2016-01" db="EMBL/GenBank/DDBJ databases">
        <authorList>
            <person name="Oliw E.H."/>
        </authorList>
    </citation>
    <scope>NUCLEOTIDE SEQUENCE [LARGE SCALE GENOMIC DNA]</scope>
    <source>
        <strain evidence="3">LMG 22029</strain>
    </source>
</reference>
<name>A0A158GUJ7_CABSO</name>
<dbReference type="SUPFAM" id="SSF74653">
    <property type="entry name" value="TolA/TonB C-terminal domain"/>
    <property type="match status" value="1"/>
</dbReference>
<dbReference type="Gene3D" id="3.30.2420.10">
    <property type="entry name" value="TonB"/>
    <property type="match status" value="1"/>
</dbReference>
<dbReference type="Proteomes" id="UP000054893">
    <property type="component" value="Unassembled WGS sequence"/>
</dbReference>
<dbReference type="GO" id="GO:0055085">
    <property type="term" value="P:transmembrane transport"/>
    <property type="evidence" value="ECO:0007669"/>
    <property type="project" value="InterPro"/>
</dbReference>
<dbReference type="OrthoDB" id="1628901at2"/>
<protein>
    <submittedName>
        <fullName evidence="3">Transport protein TonB</fullName>
    </submittedName>
</protein>
<feature type="compositionally biased region" description="Low complexity" evidence="1">
    <location>
        <begin position="118"/>
        <end position="145"/>
    </location>
</feature>
<evidence type="ECO:0000313" key="4">
    <source>
        <dbReference type="Proteomes" id="UP000054893"/>
    </source>
</evidence>
<dbReference type="PROSITE" id="PS52015">
    <property type="entry name" value="TONB_CTD"/>
    <property type="match status" value="1"/>
</dbReference>
<dbReference type="PRINTS" id="PR01217">
    <property type="entry name" value="PRICHEXTENSN"/>
</dbReference>
<dbReference type="RefSeq" id="WP_060856604.1">
    <property type="nucleotide sequence ID" value="NZ_FCOC02000010.1"/>
</dbReference>
<feature type="compositionally biased region" description="Pro residues" evidence="1">
    <location>
        <begin position="89"/>
        <end position="98"/>
    </location>
</feature>
<evidence type="ECO:0000256" key="1">
    <source>
        <dbReference type="SAM" id="MobiDB-lite"/>
    </source>
</evidence>
<dbReference type="Pfam" id="PF03544">
    <property type="entry name" value="TonB_C"/>
    <property type="match status" value="1"/>
</dbReference>
<accession>A0A158GUJ7</accession>
<feature type="compositionally biased region" description="Pro residues" evidence="1">
    <location>
        <begin position="72"/>
        <end position="82"/>
    </location>
</feature>
<feature type="domain" description="TonB C-terminal" evidence="2">
    <location>
        <begin position="168"/>
        <end position="260"/>
    </location>
</feature>
<evidence type="ECO:0000259" key="2">
    <source>
        <dbReference type="PROSITE" id="PS52015"/>
    </source>
</evidence>
<feature type="region of interest" description="Disordered" evidence="1">
    <location>
        <begin position="56"/>
        <end position="177"/>
    </location>
</feature>
<dbReference type="AlphaFoldDB" id="A0A158GUJ7"/>
<dbReference type="EMBL" id="FCOC02000010">
    <property type="protein sequence ID" value="SAL35160.1"/>
    <property type="molecule type" value="Genomic_DNA"/>
</dbReference>
<proteinExistence type="predicted"/>
<sequence>MNAPVHLVSTPRVPLDGALWASRGAAKDGKVSMKVAVGAALLVELLLIAGLSHVNFTPDAPPPPKELRVRMAPPPPPPPPPPEVKKLEPPPAPTPQKPVPKKVEPKPLPTPRPPPAKPSAAPKEAQIPAAANPSANAPAVATTPSSSPPSPPVAATGAAPVAPPALHGVVDGRGHCQSVQPQIPRKALQDGISADVVAHLTINPDGSVGAVKIVRTTPPTSVFNDAVTTAAKAYKCEKNAEAYVGEVTFSFKTAPGSDDE</sequence>
<gene>
    <name evidence="3" type="ORF">AWB64_03457</name>
</gene>
<organism evidence="3 4">
    <name type="scientific">Caballeronia sordidicola</name>
    <name type="common">Burkholderia sordidicola</name>
    <dbReference type="NCBI Taxonomy" id="196367"/>
    <lineage>
        <taxon>Bacteria</taxon>
        <taxon>Pseudomonadati</taxon>
        <taxon>Pseudomonadota</taxon>
        <taxon>Betaproteobacteria</taxon>
        <taxon>Burkholderiales</taxon>
        <taxon>Burkholderiaceae</taxon>
        <taxon>Caballeronia</taxon>
    </lineage>
</organism>